<proteinExistence type="predicted"/>
<gene>
    <name evidence="9" type="ORF">Q5741_21065</name>
</gene>
<evidence type="ECO:0000313" key="9">
    <source>
        <dbReference type="EMBL" id="MDO7908877.1"/>
    </source>
</evidence>
<accession>A0ABT9CLT1</accession>
<reference evidence="9 10" key="1">
    <citation type="submission" date="2023-07" db="EMBL/GenBank/DDBJ databases">
        <title>Paenibacillus sp. JX-17 nov. isolated from soil.</title>
        <authorList>
            <person name="Wan Y."/>
            <person name="Liu B."/>
        </authorList>
    </citation>
    <scope>NUCLEOTIDE SEQUENCE [LARGE SCALE GENOMIC DNA]</scope>
    <source>
        <strain evidence="9 10">JX-17</strain>
    </source>
</reference>
<dbReference type="InterPro" id="IPR007168">
    <property type="entry name" value="Phageshock_PspC_N"/>
</dbReference>
<keyword evidence="5 7" id="KW-0472">Membrane</keyword>
<evidence type="ECO:0000256" key="7">
    <source>
        <dbReference type="SAM" id="Phobius"/>
    </source>
</evidence>
<evidence type="ECO:0000256" key="6">
    <source>
        <dbReference type="SAM" id="MobiDB-lite"/>
    </source>
</evidence>
<sequence length="173" mass="18629">MSRLYRSTRDKMITGLCGGLSESLGFNSTWMRLLVLISIPFSGGATFLIYIIAALVIPKESVPPFGPFNGPFGGGHQHRPGGPYDGGFNGANGASFYGNQAPGAGGYGGGLGSSFDPRQQHTGDRSFQQGFGTQNTKSDLDAMMEDIENKALRKELEELRQKLSKYENQKGDL</sequence>
<dbReference type="Pfam" id="PF04024">
    <property type="entry name" value="PspC"/>
    <property type="match status" value="1"/>
</dbReference>
<evidence type="ECO:0000256" key="1">
    <source>
        <dbReference type="ARBA" id="ARBA00004162"/>
    </source>
</evidence>
<evidence type="ECO:0000256" key="3">
    <source>
        <dbReference type="ARBA" id="ARBA00022692"/>
    </source>
</evidence>
<keyword evidence="3 7" id="KW-0812">Transmembrane</keyword>
<dbReference type="InterPro" id="IPR052027">
    <property type="entry name" value="PspC"/>
</dbReference>
<keyword evidence="10" id="KW-1185">Reference proteome</keyword>
<evidence type="ECO:0000313" key="10">
    <source>
        <dbReference type="Proteomes" id="UP001240171"/>
    </source>
</evidence>
<protein>
    <submittedName>
        <fullName evidence="9">PspC domain-containing protein</fullName>
    </submittedName>
</protein>
<feature type="transmembrane region" description="Helical" evidence="7">
    <location>
        <begin position="35"/>
        <end position="57"/>
    </location>
</feature>
<name>A0ABT9CLT1_9BACL</name>
<evidence type="ECO:0000259" key="8">
    <source>
        <dbReference type="Pfam" id="PF04024"/>
    </source>
</evidence>
<organism evidence="9 10">
    <name type="scientific">Paenibacillus lacisoli</name>
    <dbReference type="NCBI Taxonomy" id="3064525"/>
    <lineage>
        <taxon>Bacteria</taxon>
        <taxon>Bacillati</taxon>
        <taxon>Bacillota</taxon>
        <taxon>Bacilli</taxon>
        <taxon>Bacillales</taxon>
        <taxon>Paenibacillaceae</taxon>
        <taxon>Paenibacillus</taxon>
    </lineage>
</organism>
<dbReference type="PANTHER" id="PTHR33885:SF3">
    <property type="entry name" value="PHAGE SHOCK PROTEIN C"/>
    <property type="match status" value="1"/>
</dbReference>
<comment type="caution">
    <text evidence="9">The sequence shown here is derived from an EMBL/GenBank/DDBJ whole genome shotgun (WGS) entry which is preliminary data.</text>
</comment>
<keyword evidence="4 7" id="KW-1133">Transmembrane helix</keyword>
<dbReference type="RefSeq" id="WP_305026100.1">
    <property type="nucleotide sequence ID" value="NZ_JAUQTB010000026.1"/>
</dbReference>
<feature type="compositionally biased region" description="Polar residues" evidence="6">
    <location>
        <begin position="125"/>
        <end position="137"/>
    </location>
</feature>
<evidence type="ECO:0000256" key="4">
    <source>
        <dbReference type="ARBA" id="ARBA00022989"/>
    </source>
</evidence>
<feature type="region of interest" description="Disordered" evidence="6">
    <location>
        <begin position="108"/>
        <end position="146"/>
    </location>
</feature>
<dbReference type="PANTHER" id="PTHR33885">
    <property type="entry name" value="PHAGE SHOCK PROTEIN C"/>
    <property type="match status" value="1"/>
</dbReference>
<comment type="subcellular location">
    <subcellularLocation>
        <location evidence="1">Cell membrane</location>
        <topology evidence="1">Single-pass membrane protein</topology>
    </subcellularLocation>
</comment>
<dbReference type="EMBL" id="JAUQTB010000026">
    <property type="protein sequence ID" value="MDO7908877.1"/>
    <property type="molecule type" value="Genomic_DNA"/>
</dbReference>
<feature type="domain" description="Phage shock protein PspC N-terminal" evidence="8">
    <location>
        <begin position="3"/>
        <end position="60"/>
    </location>
</feature>
<dbReference type="Proteomes" id="UP001240171">
    <property type="component" value="Unassembled WGS sequence"/>
</dbReference>
<evidence type="ECO:0000256" key="2">
    <source>
        <dbReference type="ARBA" id="ARBA00022475"/>
    </source>
</evidence>
<evidence type="ECO:0000256" key="5">
    <source>
        <dbReference type="ARBA" id="ARBA00023136"/>
    </source>
</evidence>
<keyword evidence="2" id="KW-1003">Cell membrane</keyword>